<keyword evidence="2" id="KW-1185">Reference proteome</keyword>
<protein>
    <submittedName>
        <fullName evidence="1">Putative tRNA modification GTPase MnmE-like protein</fullName>
    </submittedName>
</protein>
<sequence length="178" mass="19779">MHAHDIHIPPKKSAHQTMTTPTILVINKVDCAPIDSIGPLEETCSGFFKKVVQTCGISELEKAVLEVRGLDPISSGGRKWTVNQSKICPEHRSAHGWLHWSSLSQTPACCEFVPESYVRKDEAYGVHMNGYVEIDSEIRSLSLSALLRQLYTDALIRSLNLVLLQARVGRMVEGLDLN</sequence>
<accession>A0A833VGJ4</accession>
<comment type="caution">
    <text evidence="1">The sequence shown here is derived from an EMBL/GenBank/DDBJ whole genome shotgun (WGS) entry which is preliminary data.</text>
</comment>
<dbReference type="AlphaFoldDB" id="A0A833VGJ4"/>
<organism evidence="1 2">
    <name type="scientific">Carex littledalei</name>
    <dbReference type="NCBI Taxonomy" id="544730"/>
    <lineage>
        <taxon>Eukaryota</taxon>
        <taxon>Viridiplantae</taxon>
        <taxon>Streptophyta</taxon>
        <taxon>Embryophyta</taxon>
        <taxon>Tracheophyta</taxon>
        <taxon>Spermatophyta</taxon>
        <taxon>Magnoliopsida</taxon>
        <taxon>Liliopsida</taxon>
        <taxon>Poales</taxon>
        <taxon>Cyperaceae</taxon>
        <taxon>Cyperoideae</taxon>
        <taxon>Cariceae</taxon>
        <taxon>Carex</taxon>
        <taxon>Carex subgen. Euthyceras</taxon>
    </lineage>
</organism>
<evidence type="ECO:0000313" key="2">
    <source>
        <dbReference type="Proteomes" id="UP000623129"/>
    </source>
</evidence>
<proteinExistence type="predicted"/>
<dbReference type="OrthoDB" id="188276at2759"/>
<reference evidence="1" key="1">
    <citation type="submission" date="2020-01" db="EMBL/GenBank/DDBJ databases">
        <title>Genome sequence of Kobresia littledalei, the first chromosome-level genome in the family Cyperaceae.</title>
        <authorList>
            <person name="Qu G."/>
        </authorList>
    </citation>
    <scope>NUCLEOTIDE SEQUENCE</scope>
    <source>
        <strain evidence="1">C.B.Clarke</strain>
        <tissue evidence="1">Leaf</tissue>
    </source>
</reference>
<dbReference type="EMBL" id="SWLB01000004">
    <property type="protein sequence ID" value="KAF3339117.1"/>
    <property type="molecule type" value="Genomic_DNA"/>
</dbReference>
<gene>
    <name evidence="1" type="ORF">FCM35_KLT16588</name>
</gene>
<name>A0A833VGJ4_9POAL</name>
<evidence type="ECO:0000313" key="1">
    <source>
        <dbReference type="EMBL" id="KAF3339117.1"/>
    </source>
</evidence>
<dbReference type="Proteomes" id="UP000623129">
    <property type="component" value="Unassembled WGS sequence"/>
</dbReference>